<dbReference type="InterPro" id="IPR000866">
    <property type="entry name" value="AhpC/TSA"/>
</dbReference>
<keyword evidence="1" id="KW-0676">Redox-active center</keyword>
<gene>
    <name evidence="4" type="ORF">GWC95_13830</name>
</gene>
<feature type="signal peptide" evidence="2">
    <location>
        <begin position="1"/>
        <end position="21"/>
    </location>
</feature>
<dbReference type="Proteomes" id="UP000753802">
    <property type="component" value="Unassembled WGS sequence"/>
</dbReference>
<dbReference type="InterPro" id="IPR050553">
    <property type="entry name" value="Thioredoxin_ResA/DsbE_sf"/>
</dbReference>
<evidence type="ECO:0000313" key="4">
    <source>
        <dbReference type="EMBL" id="NCI51009.1"/>
    </source>
</evidence>
<evidence type="ECO:0000313" key="5">
    <source>
        <dbReference type="Proteomes" id="UP000753802"/>
    </source>
</evidence>
<feature type="domain" description="Thioredoxin" evidence="3">
    <location>
        <begin position="97"/>
        <end position="236"/>
    </location>
</feature>
<keyword evidence="5" id="KW-1185">Reference proteome</keyword>
<dbReference type="PANTHER" id="PTHR42852:SF17">
    <property type="entry name" value="THIOREDOXIN-LIKE PROTEIN HI_1115"/>
    <property type="match status" value="1"/>
</dbReference>
<dbReference type="InterPro" id="IPR036249">
    <property type="entry name" value="Thioredoxin-like_sf"/>
</dbReference>
<evidence type="ECO:0000259" key="3">
    <source>
        <dbReference type="PROSITE" id="PS51352"/>
    </source>
</evidence>
<dbReference type="InterPro" id="IPR017937">
    <property type="entry name" value="Thioredoxin_CS"/>
</dbReference>
<dbReference type="CDD" id="cd02966">
    <property type="entry name" value="TlpA_like_family"/>
    <property type="match status" value="1"/>
</dbReference>
<dbReference type="InterPro" id="IPR013766">
    <property type="entry name" value="Thioredoxin_domain"/>
</dbReference>
<sequence>MKLLFTAFLACMFSLAASAQATGSKVVQRSRSLSDFVVKDSSGTVYPTNIVQGLLMTGKYTIRPVPGTNEAMLVPLSEKEREFREASLPKPKESNFFREGDALSPFRERDMKGNKYNLKELAGKVVVLNFWFINCPPCRREIPELNEVVAKYKENKDVVFLAIALDQKADLQDFLTTTPFDYNIVDDGRFTAQKYGINLFPTHVVVDRQGKILFHTSGFSSATLPWLRKSIEAGLNNTTVK</sequence>
<organism evidence="4 5">
    <name type="scientific">Sediminibacterium roseum</name>
    <dbReference type="NCBI Taxonomy" id="1978412"/>
    <lineage>
        <taxon>Bacteria</taxon>
        <taxon>Pseudomonadati</taxon>
        <taxon>Bacteroidota</taxon>
        <taxon>Chitinophagia</taxon>
        <taxon>Chitinophagales</taxon>
        <taxon>Chitinophagaceae</taxon>
        <taxon>Sediminibacterium</taxon>
    </lineage>
</organism>
<comment type="caution">
    <text evidence="4">The sequence shown here is derived from an EMBL/GenBank/DDBJ whole genome shotgun (WGS) entry which is preliminary data.</text>
</comment>
<protein>
    <submittedName>
        <fullName evidence="4">TlpA family protein disulfide reductase</fullName>
    </submittedName>
</protein>
<dbReference type="Gene3D" id="3.40.30.10">
    <property type="entry name" value="Glutaredoxin"/>
    <property type="match status" value="1"/>
</dbReference>
<dbReference type="PROSITE" id="PS00194">
    <property type="entry name" value="THIOREDOXIN_1"/>
    <property type="match status" value="1"/>
</dbReference>
<keyword evidence="2" id="KW-0732">Signal</keyword>
<dbReference type="Pfam" id="PF00578">
    <property type="entry name" value="AhpC-TSA"/>
    <property type="match status" value="1"/>
</dbReference>
<evidence type="ECO:0000256" key="1">
    <source>
        <dbReference type="ARBA" id="ARBA00023284"/>
    </source>
</evidence>
<proteinExistence type="predicted"/>
<dbReference type="SUPFAM" id="SSF52833">
    <property type="entry name" value="Thioredoxin-like"/>
    <property type="match status" value="1"/>
</dbReference>
<dbReference type="RefSeq" id="WP_161819310.1">
    <property type="nucleotide sequence ID" value="NZ_JAACJS010000015.1"/>
</dbReference>
<name>A0ABW9ZVH5_9BACT</name>
<accession>A0ABW9ZVH5</accession>
<dbReference type="PANTHER" id="PTHR42852">
    <property type="entry name" value="THIOL:DISULFIDE INTERCHANGE PROTEIN DSBE"/>
    <property type="match status" value="1"/>
</dbReference>
<evidence type="ECO:0000256" key="2">
    <source>
        <dbReference type="SAM" id="SignalP"/>
    </source>
</evidence>
<dbReference type="PROSITE" id="PS51352">
    <property type="entry name" value="THIOREDOXIN_2"/>
    <property type="match status" value="1"/>
</dbReference>
<feature type="chain" id="PRO_5046284654" evidence="2">
    <location>
        <begin position="22"/>
        <end position="241"/>
    </location>
</feature>
<dbReference type="EMBL" id="JAACJS010000015">
    <property type="protein sequence ID" value="NCI51009.1"/>
    <property type="molecule type" value="Genomic_DNA"/>
</dbReference>
<reference evidence="4 5" key="1">
    <citation type="submission" date="2020-01" db="EMBL/GenBank/DDBJ databases">
        <title>Genome analysis.</title>
        <authorList>
            <person name="Wu S."/>
            <person name="Wang G."/>
        </authorList>
    </citation>
    <scope>NUCLEOTIDE SEQUENCE [LARGE SCALE GENOMIC DNA]</scope>
    <source>
        <strain evidence="4 5">SYL130</strain>
    </source>
</reference>